<gene>
    <name evidence="1" type="ORF">H2C83_04230</name>
</gene>
<dbReference type="RefSeq" id="WP_181738132.1">
    <property type="nucleotide sequence ID" value="NZ_JACEOL010000010.1"/>
</dbReference>
<proteinExistence type="predicted"/>
<evidence type="ECO:0000313" key="1">
    <source>
        <dbReference type="EMBL" id="MBA4601540.1"/>
    </source>
</evidence>
<comment type="caution">
    <text evidence="1">The sequence shown here is derived from an EMBL/GenBank/DDBJ whole genome shotgun (WGS) entry which is preliminary data.</text>
</comment>
<reference evidence="1 2" key="1">
    <citation type="submission" date="2020-07" db="EMBL/GenBank/DDBJ databases">
        <title>Thermoactinomyces phylogeny.</title>
        <authorList>
            <person name="Dunlap C."/>
        </authorList>
    </citation>
    <scope>NUCLEOTIDE SEQUENCE [LARGE SCALE GENOMIC DNA]</scope>
    <source>
        <strain evidence="1 2">AMNI-1</strain>
    </source>
</reference>
<organism evidence="1 2">
    <name type="scientific">Thermoactinomyces mirandus</name>
    <dbReference type="NCBI Taxonomy" id="2756294"/>
    <lineage>
        <taxon>Bacteria</taxon>
        <taxon>Bacillati</taxon>
        <taxon>Bacillota</taxon>
        <taxon>Bacilli</taxon>
        <taxon>Bacillales</taxon>
        <taxon>Thermoactinomycetaceae</taxon>
        <taxon>Thermoactinomyces</taxon>
    </lineage>
</organism>
<evidence type="ECO:0000313" key="2">
    <source>
        <dbReference type="Proteomes" id="UP000538292"/>
    </source>
</evidence>
<keyword evidence="2" id="KW-1185">Reference proteome</keyword>
<name>A0A7W1XR62_9BACL</name>
<dbReference type="Proteomes" id="UP000538292">
    <property type="component" value="Unassembled WGS sequence"/>
</dbReference>
<dbReference type="EMBL" id="JACEOL010000010">
    <property type="protein sequence ID" value="MBA4601540.1"/>
    <property type="molecule type" value="Genomic_DNA"/>
</dbReference>
<dbReference type="AlphaFoldDB" id="A0A7W1XR62"/>
<accession>A0A7W1XR62</accession>
<protein>
    <submittedName>
        <fullName evidence="1">Uncharacterized protein</fullName>
    </submittedName>
</protein>
<sequence length="121" mass="13747">MDDCLPFAYQQPTQGYIALVGSPNNGFFSCIRTQLNQETENKLGNLKTKIDLKYRRNNHPNKPSNLQAGVKNFSVEFIDDPDGGKICIPNDKREPFHVRYSEYAGEQKTKTTSLGRTYSVK</sequence>